<feature type="domain" description="EF-hand" evidence="3">
    <location>
        <begin position="101"/>
        <end position="136"/>
    </location>
</feature>
<dbReference type="CDD" id="cd00051">
    <property type="entry name" value="EFh"/>
    <property type="match status" value="1"/>
</dbReference>
<name>A0AAW1TY14_9CUCU</name>
<proteinExistence type="predicted"/>
<dbReference type="InterPro" id="IPR011992">
    <property type="entry name" value="EF-hand-dom_pair"/>
</dbReference>
<gene>
    <name evidence="4" type="ORF">WA026_005962</name>
</gene>
<dbReference type="PANTHER" id="PTHR23048">
    <property type="entry name" value="MYOSIN LIGHT CHAIN 1, 3"/>
    <property type="match status" value="1"/>
</dbReference>
<dbReference type="Gene3D" id="1.10.238.10">
    <property type="entry name" value="EF-hand"/>
    <property type="match status" value="1"/>
</dbReference>
<dbReference type="EMBL" id="JARQZJ010000032">
    <property type="protein sequence ID" value="KAK9875170.1"/>
    <property type="molecule type" value="Genomic_DNA"/>
</dbReference>
<dbReference type="PROSITE" id="PS50222">
    <property type="entry name" value="EF_HAND_2"/>
    <property type="match status" value="2"/>
</dbReference>
<evidence type="ECO:0000256" key="1">
    <source>
        <dbReference type="ARBA" id="ARBA00022737"/>
    </source>
</evidence>
<dbReference type="AlphaFoldDB" id="A0AAW1TY14"/>
<organism evidence="4 5">
    <name type="scientific">Henosepilachna vigintioctopunctata</name>
    <dbReference type="NCBI Taxonomy" id="420089"/>
    <lineage>
        <taxon>Eukaryota</taxon>
        <taxon>Metazoa</taxon>
        <taxon>Ecdysozoa</taxon>
        <taxon>Arthropoda</taxon>
        <taxon>Hexapoda</taxon>
        <taxon>Insecta</taxon>
        <taxon>Pterygota</taxon>
        <taxon>Neoptera</taxon>
        <taxon>Endopterygota</taxon>
        <taxon>Coleoptera</taxon>
        <taxon>Polyphaga</taxon>
        <taxon>Cucujiformia</taxon>
        <taxon>Coccinelloidea</taxon>
        <taxon>Coccinellidae</taxon>
        <taxon>Epilachninae</taxon>
        <taxon>Epilachnini</taxon>
        <taxon>Henosepilachna</taxon>
    </lineage>
</organism>
<comment type="caution">
    <text evidence="4">The sequence shown here is derived from an EMBL/GenBank/DDBJ whole genome shotgun (WGS) entry which is preliminary data.</text>
</comment>
<dbReference type="Proteomes" id="UP001431783">
    <property type="component" value="Unassembled WGS sequence"/>
</dbReference>
<dbReference type="InterPro" id="IPR050230">
    <property type="entry name" value="CALM/Myosin/TropC-like"/>
</dbReference>
<dbReference type="GO" id="GO:0005509">
    <property type="term" value="F:calcium ion binding"/>
    <property type="evidence" value="ECO:0007669"/>
    <property type="project" value="InterPro"/>
</dbReference>
<dbReference type="SUPFAM" id="SSF47473">
    <property type="entry name" value="EF-hand"/>
    <property type="match status" value="1"/>
</dbReference>
<accession>A0AAW1TY14</accession>
<dbReference type="GO" id="GO:0016460">
    <property type="term" value="C:myosin II complex"/>
    <property type="evidence" value="ECO:0007669"/>
    <property type="project" value="TreeGrafter"/>
</dbReference>
<dbReference type="InterPro" id="IPR002048">
    <property type="entry name" value="EF_hand_dom"/>
</dbReference>
<dbReference type="Pfam" id="PF13499">
    <property type="entry name" value="EF-hand_7"/>
    <property type="match status" value="1"/>
</dbReference>
<dbReference type="PROSITE" id="PS00018">
    <property type="entry name" value="EF_HAND_1"/>
    <property type="match status" value="1"/>
</dbReference>
<dbReference type="SMART" id="SM00054">
    <property type="entry name" value="EFh"/>
    <property type="match status" value="3"/>
</dbReference>
<feature type="domain" description="EF-hand" evidence="3">
    <location>
        <begin position="137"/>
        <end position="172"/>
    </location>
</feature>
<dbReference type="InterPro" id="IPR018247">
    <property type="entry name" value="EF_Hand_1_Ca_BS"/>
</dbReference>
<dbReference type="PANTHER" id="PTHR23048:SF0">
    <property type="entry name" value="CALMODULIN LIKE 3"/>
    <property type="match status" value="1"/>
</dbReference>
<evidence type="ECO:0000259" key="3">
    <source>
        <dbReference type="PROSITE" id="PS50222"/>
    </source>
</evidence>
<evidence type="ECO:0000313" key="4">
    <source>
        <dbReference type="EMBL" id="KAK9875170.1"/>
    </source>
</evidence>
<keyword evidence="5" id="KW-1185">Reference proteome</keyword>
<evidence type="ECO:0000256" key="2">
    <source>
        <dbReference type="ARBA" id="ARBA00022837"/>
    </source>
</evidence>
<reference evidence="4 5" key="1">
    <citation type="submission" date="2023-03" db="EMBL/GenBank/DDBJ databases">
        <title>Genome insight into feeding habits of ladybird beetles.</title>
        <authorList>
            <person name="Li H.-S."/>
            <person name="Huang Y.-H."/>
            <person name="Pang H."/>
        </authorList>
    </citation>
    <scope>NUCLEOTIDE SEQUENCE [LARGE SCALE GENOMIC DNA]</scope>
    <source>
        <strain evidence="4">SYSU_2023b</strain>
        <tissue evidence="4">Whole body</tissue>
    </source>
</reference>
<sequence>MNISKRQWNLSRMFLTQKPNEFSLLLEEDIEEIYEAFSHFKTGTADIIATKHFPKFLRLMGQNATEAEMIQMLREVDALDSETITYDQIMRVMRAHFETPYTEEQLRMAFDVFDRDGGGSLAAPEILYVLHKLGEIHSENEVNEVFMETDTDHDTKITALDFINIMARGIDGRPKMSMPNKFKLL</sequence>
<evidence type="ECO:0000313" key="5">
    <source>
        <dbReference type="Proteomes" id="UP001431783"/>
    </source>
</evidence>
<keyword evidence="1" id="KW-0677">Repeat</keyword>
<keyword evidence="2" id="KW-0106">Calcium</keyword>
<dbReference type="FunFam" id="1.10.238.10:FF:000178">
    <property type="entry name" value="Calmodulin-2 A"/>
    <property type="match status" value="1"/>
</dbReference>
<protein>
    <recommendedName>
        <fullName evidence="3">EF-hand domain-containing protein</fullName>
    </recommendedName>
</protein>